<reference evidence="1" key="1">
    <citation type="journal article" date="2015" name="Nature">
        <title>Complex archaea that bridge the gap between prokaryotes and eukaryotes.</title>
        <authorList>
            <person name="Spang A."/>
            <person name="Saw J.H."/>
            <person name="Jorgensen S.L."/>
            <person name="Zaremba-Niedzwiedzka K."/>
            <person name="Martijn J."/>
            <person name="Lind A.E."/>
            <person name="van Eijk R."/>
            <person name="Schleper C."/>
            <person name="Guy L."/>
            <person name="Ettema T.J."/>
        </authorList>
    </citation>
    <scope>NUCLEOTIDE SEQUENCE</scope>
</reference>
<comment type="caution">
    <text evidence="1">The sequence shown here is derived from an EMBL/GenBank/DDBJ whole genome shotgun (WGS) entry which is preliminary data.</text>
</comment>
<evidence type="ECO:0000313" key="1">
    <source>
        <dbReference type="EMBL" id="KKN22779.1"/>
    </source>
</evidence>
<proteinExistence type="predicted"/>
<dbReference type="EMBL" id="LAZR01003030">
    <property type="protein sequence ID" value="KKN22779.1"/>
    <property type="molecule type" value="Genomic_DNA"/>
</dbReference>
<feature type="non-terminal residue" evidence="1">
    <location>
        <position position="31"/>
    </location>
</feature>
<accession>A0A0F9NY62</accession>
<organism evidence="1">
    <name type="scientific">marine sediment metagenome</name>
    <dbReference type="NCBI Taxonomy" id="412755"/>
    <lineage>
        <taxon>unclassified sequences</taxon>
        <taxon>metagenomes</taxon>
        <taxon>ecological metagenomes</taxon>
    </lineage>
</organism>
<sequence>MENWQKNIIKKEETLTTNQLLDEVIFAAVPD</sequence>
<gene>
    <name evidence="1" type="ORF">LCGC14_0911410</name>
</gene>
<protein>
    <submittedName>
        <fullName evidence="1">Uncharacterized protein</fullName>
    </submittedName>
</protein>
<dbReference type="AlphaFoldDB" id="A0A0F9NY62"/>
<name>A0A0F9NY62_9ZZZZ</name>